<accession>A0A0E0NED6</accession>
<dbReference type="EnsemblPlants" id="ORUFI02G15930.1">
    <property type="protein sequence ID" value="ORUFI02G15930.1"/>
    <property type="gene ID" value="ORUFI02G15930"/>
</dbReference>
<dbReference type="HOGENOM" id="CLU_2112911_0_0_1"/>
<proteinExistence type="predicted"/>
<reference evidence="2" key="1">
    <citation type="submission" date="2013-06" db="EMBL/GenBank/DDBJ databases">
        <authorList>
            <person name="Zhao Q."/>
        </authorList>
    </citation>
    <scope>NUCLEOTIDE SEQUENCE</scope>
    <source>
        <strain evidence="2">cv. W1943</strain>
    </source>
</reference>
<keyword evidence="2" id="KW-1185">Reference proteome</keyword>
<dbReference type="Gramene" id="ORUFI02G15930.1">
    <property type="protein sequence ID" value="ORUFI02G15930.1"/>
    <property type="gene ID" value="ORUFI02G15930"/>
</dbReference>
<evidence type="ECO:0000313" key="2">
    <source>
        <dbReference type="Proteomes" id="UP000008022"/>
    </source>
</evidence>
<name>A0A0E0NED6_ORYRU</name>
<evidence type="ECO:0000313" key="1">
    <source>
        <dbReference type="EnsemblPlants" id="ORUFI02G15930.1"/>
    </source>
</evidence>
<protein>
    <submittedName>
        <fullName evidence="1">Uncharacterized protein</fullName>
    </submittedName>
</protein>
<reference evidence="1" key="2">
    <citation type="submission" date="2015-06" db="UniProtKB">
        <authorList>
            <consortium name="EnsemblPlants"/>
        </authorList>
    </citation>
    <scope>IDENTIFICATION</scope>
</reference>
<dbReference type="AlphaFoldDB" id="A0A0E0NED6"/>
<dbReference type="Proteomes" id="UP000008022">
    <property type="component" value="Unassembled WGS sequence"/>
</dbReference>
<sequence length="115" mass="12955">MEPLRGGDQARYRLNQFADLKKTLSDTATKTIDRLGFGSFLGINMEMLPDKQFAIWTASLCKPAKVQNKDVVVLDLDPKHPLVISQEALHILTGLPMGQEDVPERWRVFFLDLSG</sequence>
<organism evidence="1 2">
    <name type="scientific">Oryza rufipogon</name>
    <name type="common">Brownbeard rice</name>
    <name type="synonym">Asian wild rice</name>
    <dbReference type="NCBI Taxonomy" id="4529"/>
    <lineage>
        <taxon>Eukaryota</taxon>
        <taxon>Viridiplantae</taxon>
        <taxon>Streptophyta</taxon>
        <taxon>Embryophyta</taxon>
        <taxon>Tracheophyta</taxon>
        <taxon>Spermatophyta</taxon>
        <taxon>Magnoliopsida</taxon>
        <taxon>Liliopsida</taxon>
        <taxon>Poales</taxon>
        <taxon>Poaceae</taxon>
        <taxon>BOP clade</taxon>
        <taxon>Oryzoideae</taxon>
        <taxon>Oryzeae</taxon>
        <taxon>Oryzinae</taxon>
        <taxon>Oryza</taxon>
    </lineage>
</organism>